<evidence type="ECO:0000313" key="1">
    <source>
        <dbReference type="EnsemblProtists" id="HpaP805024"/>
    </source>
</evidence>
<name>M4BFF5_HYAAE</name>
<dbReference type="EnsemblProtists" id="HpaT805024">
    <property type="protein sequence ID" value="HpaP805024"/>
    <property type="gene ID" value="HpaG805024"/>
</dbReference>
<proteinExistence type="predicted"/>
<sequence length="128" mass="14638">MVRQPRRMRSLVLRVAVRFLTGHLRFQQALHLAPVAGIVTRRIRINLQLFACSCCLSAKTTVFPNESLAEHARQTAAPKRMYDATGDQVELLAQLSILSNNHLQLNTKFIYTSSWGLSARWLTPWTYQ</sequence>
<protein>
    <submittedName>
        <fullName evidence="1">Uncharacterized protein</fullName>
    </submittedName>
</protein>
<dbReference type="VEuPathDB" id="FungiDB:HpaG805024"/>
<evidence type="ECO:0000313" key="2">
    <source>
        <dbReference type="Proteomes" id="UP000011713"/>
    </source>
</evidence>
<reference evidence="1" key="2">
    <citation type="submission" date="2015-06" db="UniProtKB">
        <authorList>
            <consortium name="EnsemblProtists"/>
        </authorList>
    </citation>
    <scope>IDENTIFICATION</scope>
    <source>
        <strain evidence="1">Emoy2</strain>
    </source>
</reference>
<keyword evidence="2" id="KW-1185">Reference proteome</keyword>
<reference evidence="2" key="1">
    <citation type="journal article" date="2010" name="Science">
        <title>Signatures of adaptation to obligate biotrophy in the Hyaloperonospora arabidopsidis genome.</title>
        <authorList>
            <person name="Baxter L."/>
            <person name="Tripathy S."/>
            <person name="Ishaque N."/>
            <person name="Boot N."/>
            <person name="Cabral A."/>
            <person name="Kemen E."/>
            <person name="Thines M."/>
            <person name="Ah-Fong A."/>
            <person name="Anderson R."/>
            <person name="Badejoko W."/>
            <person name="Bittner-Eddy P."/>
            <person name="Boore J.L."/>
            <person name="Chibucos M.C."/>
            <person name="Coates M."/>
            <person name="Dehal P."/>
            <person name="Delehaunty K."/>
            <person name="Dong S."/>
            <person name="Downton P."/>
            <person name="Dumas B."/>
            <person name="Fabro G."/>
            <person name="Fronick C."/>
            <person name="Fuerstenberg S.I."/>
            <person name="Fulton L."/>
            <person name="Gaulin E."/>
            <person name="Govers F."/>
            <person name="Hughes L."/>
            <person name="Humphray S."/>
            <person name="Jiang R.H."/>
            <person name="Judelson H."/>
            <person name="Kamoun S."/>
            <person name="Kyung K."/>
            <person name="Meijer H."/>
            <person name="Minx P."/>
            <person name="Morris P."/>
            <person name="Nelson J."/>
            <person name="Phuntumart V."/>
            <person name="Qutob D."/>
            <person name="Rehmany A."/>
            <person name="Rougon-Cardoso A."/>
            <person name="Ryden P."/>
            <person name="Torto-Alalibo T."/>
            <person name="Studholme D."/>
            <person name="Wang Y."/>
            <person name="Win J."/>
            <person name="Wood J."/>
            <person name="Clifton S.W."/>
            <person name="Rogers J."/>
            <person name="Van den Ackerveken G."/>
            <person name="Jones J.D."/>
            <person name="McDowell J.M."/>
            <person name="Beynon J."/>
            <person name="Tyler B.M."/>
        </authorList>
    </citation>
    <scope>NUCLEOTIDE SEQUENCE [LARGE SCALE GENOMIC DNA]</scope>
    <source>
        <strain evidence="2">Emoy2</strain>
    </source>
</reference>
<accession>M4BFF5</accession>
<organism evidence="1 2">
    <name type="scientific">Hyaloperonospora arabidopsidis (strain Emoy2)</name>
    <name type="common">Downy mildew agent</name>
    <name type="synonym">Peronospora arabidopsidis</name>
    <dbReference type="NCBI Taxonomy" id="559515"/>
    <lineage>
        <taxon>Eukaryota</taxon>
        <taxon>Sar</taxon>
        <taxon>Stramenopiles</taxon>
        <taxon>Oomycota</taxon>
        <taxon>Peronosporomycetes</taxon>
        <taxon>Peronosporales</taxon>
        <taxon>Peronosporaceae</taxon>
        <taxon>Hyaloperonospora</taxon>
    </lineage>
</organism>
<dbReference type="AlphaFoldDB" id="M4BFF5"/>
<dbReference type="InParanoid" id="M4BFF5"/>
<dbReference type="EMBL" id="JH598203">
    <property type="status" value="NOT_ANNOTATED_CDS"/>
    <property type="molecule type" value="Genomic_DNA"/>
</dbReference>
<dbReference type="HOGENOM" id="CLU_1963804_0_0_1"/>
<dbReference type="Proteomes" id="UP000011713">
    <property type="component" value="Unassembled WGS sequence"/>
</dbReference>